<evidence type="ECO:0000313" key="1">
    <source>
        <dbReference type="EMBL" id="RWS22474.1"/>
    </source>
</evidence>
<accession>A0A443S4S0</accession>
<comment type="caution">
    <text evidence="1">The sequence shown here is derived from an EMBL/GenBank/DDBJ whole genome shotgun (WGS) entry which is preliminary data.</text>
</comment>
<keyword evidence="2" id="KW-1185">Reference proteome</keyword>
<dbReference type="Proteomes" id="UP000288716">
    <property type="component" value="Unassembled WGS sequence"/>
</dbReference>
<gene>
    <name evidence="1" type="ORF">B4U80_14029</name>
</gene>
<evidence type="ECO:0000313" key="2">
    <source>
        <dbReference type="Proteomes" id="UP000288716"/>
    </source>
</evidence>
<dbReference type="AlphaFoldDB" id="A0A443S4S0"/>
<dbReference type="VEuPathDB" id="VectorBase:LDEU009566"/>
<organism evidence="1 2">
    <name type="scientific">Leptotrombidium deliense</name>
    <dbReference type="NCBI Taxonomy" id="299467"/>
    <lineage>
        <taxon>Eukaryota</taxon>
        <taxon>Metazoa</taxon>
        <taxon>Ecdysozoa</taxon>
        <taxon>Arthropoda</taxon>
        <taxon>Chelicerata</taxon>
        <taxon>Arachnida</taxon>
        <taxon>Acari</taxon>
        <taxon>Acariformes</taxon>
        <taxon>Trombidiformes</taxon>
        <taxon>Prostigmata</taxon>
        <taxon>Anystina</taxon>
        <taxon>Parasitengona</taxon>
        <taxon>Trombiculoidea</taxon>
        <taxon>Trombiculidae</taxon>
        <taxon>Leptotrombidium</taxon>
    </lineage>
</organism>
<sequence length="179" mass="19953">PIVHPCIYACVINTTCNTCEKSNEATCDNYKEFPRNQTSEKCTTGCVCIEGYLENVALKTRNPNEFCPLYCQLNSCSCKAGYCRDKTGNCVGAKTCYKDCEYNSTCIQNAPVKQATCDNYKEFKYTLVRKCGSSLESYVEQCPINRCTEKCPKNGIQNVCTDECGKSGMTKGFACIHQK</sequence>
<reference evidence="1 2" key="1">
    <citation type="journal article" date="2018" name="Gigascience">
        <title>Genomes of trombidid mites reveal novel predicted allergens and laterally-transferred genes associated with secondary metabolism.</title>
        <authorList>
            <person name="Dong X."/>
            <person name="Chaisiri K."/>
            <person name="Xia D."/>
            <person name="Armstrong S.D."/>
            <person name="Fang Y."/>
            <person name="Donnelly M.J."/>
            <person name="Kadowaki T."/>
            <person name="McGarry J.W."/>
            <person name="Darby A.C."/>
            <person name="Makepeace B.L."/>
        </authorList>
    </citation>
    <scope>NUCLEOTIDE SEQUENCE [LARGE SCALE GENOMIC DNA]</scope>
    <source>
        <strain evidence="1">UoL-UT</strain>
    </source>
</reference>
<dbReference type="EMBL" id="NCKV01008707">
    <property type="protein sequence ID" value="RWS22474.1"/>
    <property type="molecule type" value="Genomic_DNA"/>
</dbReference>
<protein>
    <submittedName>
        <fullName evidence="1">Uncharacterized protein</fullName>
    </submittedName>
</protein>
<proteinExistence type="predicted"/>
<feature type="non-terminal residue" evidence="1">
    <location>
        <position position="1"/>
    </location>
</feature>
<name>A0A443S4S0_9ACAR</name>